<dbReference type="VEuPathDB" id="FungiDB:VP01_8887g1"/>
<accession>A0A0L6UAB4</accession>
<gene>
    <name evidence="1" type="ORF">VP01_8887g1</name>
</gene>
<protein>
    <submittedName>
        <fullName evidence="1">Uncharacterized protein</fullName>
    </submittedName>
</protein>
<evidence type="ECO:0000313" key="2">
    <source>
        <dbReference type="Proteomes" id="UP000037035"/>
    </source>
</evidence>
<dbReference type="OrthoDB" id="2506088at2759"/>
<organism evidence="1 2">
    <name type="scientific">Puccinia sorghi</name>
    <dbReference type="NCBI Taxonomy" id="27349"/>
    <lineage>
        <taxon>Eukaryota</taxon>
        <taxon>Fungi</taxon>
        <taxon>Dikarya</taxon>
        <taxon>Basidiomycota</taxon>
        <taxon>Pucciniomycotina</taxon>
        <taxon>Pucciniomycetes</taxon>
        <taxon>Pucciniales</taxon>
        <taxon>Pucciniaceae</taxon>
        <taxon>Puccinia</taxon>
    </lineage>
</organism>
<dbReference type="EMBL" id="LAVV01014478">
    <property type="protein sequence ID" value="KNZ44730.1"/>
    <property type="molecule type" value="Genomic_DNA"/>
</dbReference>
<name>A0A0L6UAB4_9BASI</name>
<evidence type="ECO:0000313" key="1">
    <source>
        <dbReference type="EMBL" id="KNZ44730.1"/>
    </source>
</evidence>
<dbReference type="AlphaFoldDB" id="A0A0L6UAB4"/>
<dbReference type="Proteomes" id="UP000037035">
    <property type="component" value="Unassembled WGS sequence"/>
</dbReference>
<proteinExistence type="predicted"/>
<comment type="caution">
    <text evidence="1">The sequence shown here is derived from an EMBL/GenBank/DDBJ whole genome shotgun (WGS) entry which is preliminary data.</text>
</comment>
<reference evidence="1 2" key="1">
    <citation type="submission" date="2015-08" db="EMBL/GenBank/DDBJ databases">
        <title>Next Generation Sequencing and Analysis of the Genome of Puccinia sorghi L Schw, the Causal Agent of Maize Common Rust.</title>
        <authorList>
            <person name="Rochi L."/>
            <person name="Burguener G."/>
            <person name="Darino M."/>
            <person name="Turjanski A."/>
            <person name="Kreff E."/>
            <person name="Dieguez M.J."/>
            <person name="Sacco F."/>
        </authorList>
    </citation>
    <scope>NUCLEOTIDE SEQUENCE [LARGE SCALE GENOMIC DNA]</scope>
    <source>
        <strain evidence="1 2">RO10H11247</strain>
    </source>
</reference>
<keyword evidence="2" id="KW-1185">Reference proteome</keyword>
<sequence>MAVALLVELSEHKHNLPFIQEFFGFPNIPPRRVWEKTSAHTQEIWNVSQTGTQDPVPNLRKKYAQSQNSPARLRIKEIFERYPIEYKIHFFHLNHLMDVKTSQFKYYISISWVNIPQIQPQYIMKHYKRFIKEIWLSLCYMGSLIMQTRIDVLEDYLANLTLSSHFPNECQMGT</sequence>